<feature type="region of interest" description="Disordered" evidence="2">
    <location>
        <begin position="460"/>
        <end position="485"/>
    </location>
</feature>
<protein>
    <submittedName>
        <fullName evidence="3">Uncharacterized protein</fullName>
    </submittedName>
</protein>
<keyword evidence="1" id="KW-0175">Coiled coil</keyword>
<dbReference type="Proteomes" id="UP000326759">
    <property type="component" value="Unassembled WGS sequence"/>
</dbReference>
<feature type="region of interest" description="Disordered" evidence="2">
    <location>
        <begin position="1"/>
        <end position="28"/>
    </location>
</feature>
<feature type="compositionally biased region" description="Polar residues" evidence="2">
    <location>
        <begin position="460"/>
        <end position="470"/>
    </location>
</feature>
<feature type="coiled-coil region" evidence="1">
    <location>
        <begin position="346"/>
        <end position="373"/>
    </location>
</feature>
<accession>A0A5N5SQT2</accession>
<dbReference type="OrthoDB" id="7475679at2759"/>
<evidence type="ECO:0000313" key="4">
    <source>
        <dbReference type="Proteomes" id="UP000326759"/>
    </source>
</evidence>
<name>A0A5N5SQT2_9CRUS</name>
<proteinExistence type="predicted"/>
<feature type="compositionally biased region" description="Polar residues" evidence="2">
    <location>
        <begin position="235"/>
        <end position="245"/>
    </location>
</feature>
<evidence type="ECO:0000256" key="1">
    <source>
        <dbReference type="SAM" id="Coils"/>
    </source>
</evidence>
<feature type="compositionally biased region" description="Polar residues" evidence="2">
    <location>
        <begin position="255"/>
        <end position="265"/>
    </location>
</feature>
<dbReference type="EMBL" id="SEYY01021290">
    <property type="protein sequence ID" value="KAB7496505.1"/>
    <property type="molecule type" value="Genomic_DNA"/>
</dbReference>
<evidence type="ECO:0000313" key="3">
    <source>
        <dbReference type="EMBL" id="KAB7496505.1"/>
    </source>
</evidence>
<reference evidence="3 4" key="1">
    <citation type="journal article" date="2019" name="PLoS Biol.">
        <title>Sex chromosomes control vertical transmission of feminizing Wolbachia symbionts in an isopod.</title>
        <authorList>
            <person name="Becking T."/>
            <person name="Chebbi M.A."/>
            <person name="Giraud I."/>
            <person name="Moumen B."/>
            <person name="Laverre T."/>
            <person name="Caubet Y."/>
            <person name="Peccoud J."/>
            <person name="Gilbert C."/>
            <person name="Cordaux R."/>
        </authorList>
    </citation>
    <scope>NUCLEOTIDE SEQUENCE [LARGE SCALE GENOMIC DNA]</scope>
    <source>
        <strain evidence="3">ANa2</strain>
        <tissue evidence="3">Whole body excluding digestive tract and cuticle</tissue>
    </source>
</reference>
<sequence length="501" mass="57166">MRMEAVDLRRQAENERLEKEELQQELEKTSGKVKEMLTSMEGVEKEFNNRGESLIELESQLHASSDVNIQMQEKINQYEEYSIKLKKDLDKSLAAQKILLQQVQDLEAEGGEMVEFIAEEKNALSECLKEAELELCRQRKEIEDLKKKMHRKEEEANQMLRLAEERRIGYLSLQTELESLQTSTEDIMVCQGAQVSGASVGLTNLSNRLQILTGKLIQDYSISDNDIENIVTPVESDSSVSSATGTPDLPKSPIRSVNRTSSPRKPVSFMQSFLNAMRSAHSSSKLFLARAKNTEERGSPEGSEITTGAKEYCEEVKSPCQQNLSDQVTEVDALLSRFLKVCCVLKSDADNILSDLEDENERLCSQIQLQQQMIDHQYAEFESLSNLECNARKELKLITKDLEFANATLNKVCDDDTKMRVKNVDEALREINLNLGRMDTMHAEKRERIAQARHKLPNAQSRMHWGNSTESPKRKHNIHGSSHSRSSLCRHHWREVELHEI</sequence>
<dbReference type="AlphaFoldDB" id="A0A5N5SQT2"/>
<feature type="coiled-coil region" evidence="1">
    <location>
        <begin position="89"/>
        <end position="166"/>
    </location>
</feature>
<organism evidence="3 4">
    <name type="scientific">Armadillidium nasatum</name>
    <dbReference type="NCBI Taxonomy" id="96803"/>
    <lineage>
        <taxon>Eukaryota</taxon>
        <taxon>Metazoa</taxon>
        <taxon>Ecdysozoa</taxon>
        <taxon>Arthropoda</taxon>
        <taxon>Crustacea</taxon>
        <taxon>Multicrustacea</taxon>
        <taxon>Malacostraca</taxon>
        <taxon>Eumalacostraca</taxon>
        <taxon>Peracarida</taxon>
        <taxon>Isopoda</taxon>
        <taxon>Oniscidea</taxon>
        <taxon>Crinocheta</taxon>
        <taxon>Armadillidiidae</taxon>
        <taxon>Armadillidium</taxon>
    </lineage>
</organism>
<keyword evidence="4" id="KW-1185">Reference proteome</keyword>
<feature type="region of interest" description="Disordered" evidence="2">
    <location>
        <begin position="233"/>
        <end position="265"/>
    </location>
</feature>
<gene>
    <name evidence="3" type="ORF">Anas_00901</name>
</gene>
<evidence type="ECO:0000256" key="2">
    <source>
        <dbReference type="SAM" id="MobiDB-lite"/>
    </source>
</evidence>
<comment type="caution">
    <text evidence="3">The sequence shown here is derived from an EMBL/GenBank/DDBJ whole genome shotgun (WGS) entry which is preliminary data.</text>
</comment>